<evidence type="ECO:0000256" key="3">
    <source>
        <dbReference type="ARBA" id="ARBA00022737"/>
    </source>
</evidence>
<evidence type="ECO:0000256" key="1">
    <source>
        <dbReference type="ARBA" id="ARBA00004123"/>
    </source>
</evidence>
<dbReference type="SMART" id="SM00456">
    <property type="entry name" value="WW"/>
    <property type="match status" value="2"/>
</dbReference>
<dbReference type="Pfam" id="PF01846">
    <property type="entry name" value="FF"/>
    <property type="match status" value="3"/>
</dbReference>
<dbReference type="Proteomes" id="UP000799324">
    <property type="component" value="Unassembled WGS sequence"/>
</dbReference>
<dbReference type="GO" id="GO:0005685">
    <property type="term" value="C:U1 snRNP"/>
    <property type="evidence" value="ECO:0007669"/>
    <property type="project" value="TreeGrafter"/>
</dbReference>
<feature type="compositionally biased region" description="Basic and acidic residues" evidence="6">
    <location>
        <begin position="700"/>
        <end position="709"/>
    </location>
</feature>
<feature type="compositionally biased region" description="Basic and acidic residues" evidence="6">
    <location>
        <begin position="115"/>
        <end position="132"/>
    </location>
</feature>
<evidence type="ECO:0000256" key="2">
    <source>
        <dbReference type="ARBA" id="ARBA00022664"/>
    </source>
</evidence>
<evidence type="ECO:0000259" key="7">
    <source>
        <dbReference type="PROSITE" id="PS50020"/>
    </source>
</evidence>
<feature type="compositionally biased region" description="Basic and acidic residues" evidence="6">
    <location>
        <begin position="603"/>
        <end position="627"/>
    </location>
</feature>
<feature type="compositionally biased region" description="Basic and acidic residues" evidence="6">
    <location>
        <begin position="639"/>
        <end position="684"/>
    </location>
</feature>
<dbReference type="PANTHER" id="PTHR11864:SF0">
    <property type="entry name" value="PRP40 PRE-MRNA PROCESSING FACTOR 40 HOMOLOG A (YEAST)"/>
    <property type="match status" value="1"/>
</dbReference>
<dbReference type="CDD" id="cd00201">
    <property type="entry name" value="WW"/>
    <property type="match status" value="1"/>
</dbReference>
<dbReference type="Gene3D" id="1.10.10.440">
    <property type="entry name" value="FF domain"/>
    <property type="match status" value="4"/>
</dbReference>
<dbReference type="PROSITE" id="PS50020">
    <property type="entry name" value="WW_DOMAIN_2"/>
    <property type="match status" value="2"/>
</dbReference>
<evidence type="ECO:0000256" key="6">
    <source>
        <dbReference type="SAM" id="MobiDB-lite"/>
    </source>
</evidence>
<feature type="domain" description="WW" evidence="7">
    <location>
        <begin position="7"/>
        <end position="40"/>
    </location>
</feature>
<keyword evidence="4" id="KW-0508">mRNA splicing</keyword>
<dbReference type="AlphaFoldDB" id="A0A6A6TF48"/>
<feature type="domain" description="FF" evidence="8">
    <location>
        <begin position="363"/>
        <end position="425"/>
    </location>
</feature>
<dbReference type="InterPro" id="IPR039726">
    <property type="entry name" value="Prp40-like"/>
</dbReference>
<evidence type="ECO:0000313" key="9">
    <source>
        <dbReference type="EMBL" id="KAF2657523.1"/>
    </source>
</evidence>
<feature type="region of interest" description="Disordered" evidence="6">
    <location>
        <begin position="561"/>
        <end position="756"/>
    </location>
</feature>
<feature type="compositionally biased region" description="Basic and acidic residues" evidence="6">
    <location>
        <begin position="561"/>
        <end position="594"/>
    </location>
</feature>
<sequence length="756" mass="89155">MNGFPPPAAASPWREQKTDDGRTYYYHADSRITSWENPHLMTPNQRALLGTPFKEHQTPEGRSYWHNTTTNETTWTMPDAVANNLKSGQESQPPQRPPPAQQNAWAAGPSYQQSHENRHERDEYRPSDRYGANERGTATNFVQPNDPVFSSAEEAEAAFMKVLKRIGAQADWTWLQAVRAGVKDSNWRAIPDPKEREEAFKKYCHDLRAQDKAKEHERQAKLRADFTDMLRSHSEIKHYTRWRTALPMIENEAIFRSARDDAERRALFDEYILSLNKSRTEKAQEERASALGQLSSAMRGLDLDPFSRWSTAEAKLARSEQLESGQFEPLTKVDFLSTFERHIKLLQQEHHNRHQAKKQAEDRIERKNRDAFKALLQELRHNGDLRANTKWKDIRGLIDNDPRYLAMLGQKGSRPIDLFWDALEEEDGKFRIQRRYALDVLQLKKYEVELSTTFETFVEVMRADSRTANFDEQSLRDIYAYVIGKVKKRAEENRRDSEYTERRAVDDFRSMLRHLESPILVTDSYESVRPRFEDTAEYRAIKTDSAREAAFDKYIRRLREKEKEKDRERSKRDPRDRERDRRDRDREYRNGHTDSRRHRTRTRSPEHDPYAAERRQAQQDREARYRNNDSTGLSPPYRRNRDDDRFERPRRGSGDHYGRERREREAERERSYVSRADPRERSVSELDYGDSRPISTRRRRDSDESGGRRESKRPRYSPTTDRARDRRSKTPAQAAPEPKEDAGLRSGSEEGEIEED</sequence>
<dbReference type="InterPro" id="IPR036517">
    <property type="entry name" value="FF_domain_sf"/>
</dbReference>
<dbReference type="Gene3D" id="2.20.70.10">
    <property type="match status" value="2"/>
</dbReference>
<dbReference type="GO" id="GO:0045292">
    <property type="term" value="P:mRNA cis splicing, via spliceosome"/>
    <property type="evidence" value="ECO:0007669"/>
    <property type="project" value="InterPro"/>
</dbReference>
<dbReference type="PROSITE" id="PS01159">
    <property type="entry name" value="WW_DOMAIN_1"/>
    <property type="match status" value="1"/>
</dbReference>
<feature type="compositionally biased region" description="Low complexity" evidence="6">
    <location>
        <begin position="67"/>
        <end position="76"/>
    </location>
</feature>
<gene>
    <name evidence="9" type="ORF">K491DRAFT_767187</name>
</gene>
<dbReference type="InterPro" id="IPR002713">
    <property type="entry name" value="FF_domain"/>
</dbReference>
<comment type="subcellular location">
    <subcellularLocation>
        <location evidence="1">Nucleus</location>
    </subcellularLocation>
</comment>
<dbReference type="SMART" id="SM00441">
    <property type="entry name" value="FF"/>
    <property type="match status" value="4"/>
</dbReference>
<evidence type="ECO:0000256" key="5">
    <source>
        <dbReference type="ARBA" id="ARBA00023242"/>
    </source>
</evidence>
<dbReference type="OrthoDB" id="187617at2759"/>
<dbReference type="PROSITE" id="PS51676">
    <property type="entry name" value="FF"/>
    <property type="match status" value="2"/>
</dbReference>
<dbReference type="GO" id="GO:0071004">
    <property type="term" value="C:U2-type prespliceosome"/>
    <property type="evidence" value="ECO:0007669"/>
    <property type="project" value="TreeGrafter"/>
</dbReference>
<reference evidence="9" key="1">
    <citation type="journal article" date="2020" name="Stud. Mycol.">
        <title>101 Dothideomycetes genomes: a test case for predicting lifestyles and emergence of pathogens.</title>
        <authorList>
            <person name="Haridas S."/>
            <person name="Albert R."/>
            <person name="Binder M."/>
            <person name="Bloem J."/>
            <person name="Labutti K."/>
            <person name="Salamov A."/>
            <person name="Andreopoulos B."/>
            <person name="Baker S."/>
            <person name="Barry K."/>
            <person name="Bills G."/>
            <person name="Bluhm B."/>
            <person name="Cannon C."/>
            <person name="Castanera R."/>
            <person name="Culley D."/>
            <person name="Daum C."/>
            <person name="Ezra D."/>
            <person name="Gonzalez J."/>
            <person name="Henrissat B."/>
            <person name="Kuo A."/>
            <person name="Liang C."/>
            <person name="Lipzen A."/>
            <person name="Lutzoni F."/>
            <person name="Magnuson J."/>
            <person name="Mondo S."/>
            <person name="Nolan M."/>
            <person name="Ohm R."/>
            <person name="Pangilinan J."/>
            <person name="Park H.-J."/>
            <person name="Ramirez L."/>
            <person name="Alfaro M."/>
            <person name="Sun H."/>
            <person name="Tritt A."/>
            <person name="Yoshinaga Y."/>
            <person name="Zwiers L.-H."/>
            <person name="Turgeon B."/>
            <person name="Goodwin S."/>
            <person name="Spatafora J."/>
            <person name="Crous P."/>
            <person name="Grigoriev I."/>
        </authorList>
    </citation>
    <scope>NUCLEOTIDE SEQUENCE</scope>
    <source>
        <strain evidence="9">CBS 122681</strain>
    </source>
</reference>
<dbReference type="SUPFAM" id="SSF81698">
    <property type="entry name" value="FF domain"/>
    <property type="match status" value="4"/>
</dbReference>
<dbReference type="PANTHER" id="PTHR11864">
    <property type="entry name" value="PRE-MRNA-PROCESSING PROTEIN PRP40"/>
    <property type="match status" value="1"/>
</dbReference>
<name>A0A6A6TF48_9PLEO</name>
<dbReference type="Pfam" id="PF00397">
    <property type="entry name" value="WW"/>
    <property type="match status" value="2"/>
</dbReference>
<organism evidence="9 10">
    <name type="scientific">Lophiostoma macrostomum CBS 122681</name>
    <dbReference type="NCBI Taxonomy" id="1314788"/>
    <lineage>
        <taxon>Eukaryota</taxon>
        <taxon>Fungi</taxon>
        <taxon>Dikarya</taxon>
        <taxon>Ascomycota</taxon>
        <taxon>Pezizomycotina</taxon>
        <taxon>Dothideomycetes</taxon>
        <taxon>Pleosporomycetidae</taxon>
        <taxon>Pleosporales</taxon>
        <taxon>Lophiostomataceae</taxon>
        <taxon>Lophiostoma</taxon>
    </lineage>
</organism>
<dbReference type="SUPFAM" id="SSF51045">
    <property type="entry name" value="WW domain"/>
    <property type="match status" value="2"/>
</dbReference>
<dbReference type="FunFam" id="1.10.10.440:FF:000013">
    <property type="entry name" value="pre-mRNA-processing protein 40A isoform X1"/>
    <property type="match status" value="1"/>
</dbReference>
<feature type="region of interest" description="Disordered" evidence="6">
    <location>
        <begin position="49"/>
        <end position="138"/>
    </location>
</feature>
<keyword evidence="5" id="KW-0539">Nucleus</keyword>
<dbReference type="InterPro" id="IPR036020">
    <property type="entry name" value="WW_dom_sf"/>
</dbReference>
<evidence type="ECO:0008006" key="11">
    <source>
        <dbReference type="Google" id="ProtNLM"/>
    </source>
</evidence>
<keyword evidence="2" id="KW-0507">mRNA processing</keyword>
<protein>
    <recommendedName>
        <fullName evidence="11">Formin binding protein-like protein</fullName>
    </recommendedName>
</protein>
<evidence type="ECO:0000313" key="10">
    <source>
        <dbReference type="Proteomes" id="UP000799324"/>
    </source>
</evidence>
<evidence type="ECO:0000256" key="4">
    <source>
        <dbReference type="ARBA" id="ARBA00023187"/>
    </source>
</evidence>
<dbReference type="EMBL" id="MU004324">
    <property type="protein sequence ID" value="KAF2657523.1"/>
    <property type="molecule type" value="Genomic_DNA"/>
</dbReference>
<keyword evidence="3" id="KW-0677">Repeat</keyword>
<keyword evidence="10" id="KW-1185">Reference proteome</keyword>
<feature type="domain" description="FF" evidence="8">
    <location>
        <begin position="219"/>
        <end position="274"/>
    </location>
</feature>
<evidence type="ECO:0000259" key="8">
    <source>
        <dbReference type="PROSITE" id="PS51676"/>
    </source>
</evidence>
<dbReference type="GO" id="GO:0003723">
    <property type="term" value="F:RNA binding"/>
    <property type="evidence" value="ECO:0007669"/>
    <property type="project" value="TreeGrafter"/>
</dbReference>
<proteinExistence type="predicted"/>
<feature type="domain" description="WW" evidence="7">
    <location>
        <begin position="47"/>
        <end position="80"/>
    </location>
</feature>
<accession>A0A6A6TF48</accession>
<dbReference type="Pfam" id="PF25432">
    <property type="entry name" value="FF_PRPF40A"/>
    <property type="match status" value="1"/>
</dbReference>
<dbReference type="InterPro" id="IPR001202">
    <property type="entry name" value="WW_dom"/>
</dbReference>